<accession>A0ABS1XVL4</accession>
<protein>
    <submittedName>
        <fullName evidence="2">DUF4062 domain-containing protein</fullName>
    </submittedName>
</protein>
<evidence type="ECO:0000259" key="1">
    <source>
        <dbReference type="Pfam" id="PF13271"/>
    </source>
</evidence>
<name>A0ABS1XVL4_9ACTN</name>
<dbReference type="EMBL" id="JAEVHM010000073">
    <property type="protein sequence ID" value="MBM0233311.1"/>
    <property type="molecule type" value="Genomic_DNA"/>
</dbReference>
<dbReference type="Gene3D" id="3.40.50.300">
    <property type="entry name" value="P-loop containing nucleotide triphosphate hydrolases"/>
    <property type="match status" value="1"/>
</dbReference>
<evidence type="ECO:0000313" key="3">
    <source>
        <dbReference type="Proteomes" id="UP000601027"/>
    </source>
</evidence>
<keyword evidence="3" id="KW-1185">Reference proteome</keyword>
<organism evidence="2 3">
    <name type="scientific">Micromonospora parastrephiae</name>
    <dbReference type="NCBI Taxonomy" id="2806101"/>
    <lineage>
        <taxon>Bacteria</taxon>
        <taxon>Bacillati</taxon>
        <taxon>Actinomycetota</taxon>
        <taxon>Actinomycetes</taxon>
        <taxon>Micromonosporales</taxon>
        <taxon>Micromonosporaceae</taxon>
        <taxon>Micromonospora</taxon>
    </lineage>
</organism>
<evidence type="ECO:0000313" key="2">
    <source>
        <dbReference type="EMBL" id="MBM0233311.1"/>
    </source>
</evidence>
<gene>
    <name evidence="2" type="ORF">JNW91_16480</name>
</gene>
<dbReference type="Pfam" id="PF13271">
    <property type="entry name" value="DUF4062"/>
    <property type="match status" value="1"/>
</dbReference>
<dbReference type="Proteomes" id="UP000601027">
    <property type="component" value="Unassembled WGS sequence"/>
</dbReference>
<feature type="domain" description="DUF4062" evidence="1">
    <location>
        <begin position="7"/>
        <end position="89"/>
    </location>
</feature>
<comment type="caution">
    <text evidence="2">The sequence shown here is derived from an EMBL/GenBank/DDBJ whole genome shotgun (WGS) entry which is preliminary data.</text>
</comment>
<dbReference type="SUPFAM" id="SSF52540">
    <property type="entry name" value="P-loop containing nucleoside triphosphate hydrolases"/>
    <property type="match status" value="1"/>
</dbReference>
<proteinExistence type="predicted"/>
<dbReference type="InterPro" id="IPR027417">
    <property type="entry name" value="P-loop_NTPase"/>
</dbReference>
<reference evidence="2 3" key="1">
    <citation type="submission" date="2021-01" db="EMBL/GenBank/DDBJ databases">
        <title>Draft genome sequence of Micromonospora sp. strain STR1_7.</title>
        <authorList>
            <person name="Karlyshev A."/>
            <person name="Jawad R."/>
        </authorList>
    </citation>
    <scope>NUCLEOTIDE SEQUENCE [LARGE SCALE GENOMIC DNA]</scope>
    <source>
        <strain evidence="2 3">STR1-7</strain>
    </source>
</reference>
<dbReference type="InterPro" id="IPR025139">
    <property type="entry name" value="DUF4062"/>
</dbReference>
<sequence length="1174" mass="128525">MAGRRPRLFISSAQGYLSRYRSAAIQMAPRVGFEPIYMEDFGAQSPPPLEVCREGVASSDVLLLLIGHRYGSRPPGETRSYTEIEYDWANDGGLRVLAYVVDPDHPWPPKELDRSDEDRLAVRTFVDRVSSKHTLDRFGDIGDFRADLAVSLMRERDSLVNSESWAATEGPAARRAPKLVAFPSYTGAAHFIGRAGELADIDDWCGGVGGPLRVLEAIGGTGKSALAWTWLTGSAVAAAPSWAGRFWWSFYEGSSSVTHFLVEFLAYARPERDTSTLTSSQLITAVEDVLGSTPYLLVLDGVERLTQAYHQLDPSKVTDEDVARSGHNRPNAIVDVAAYDLLTRLSYAGPSRILITTRLTPDALLDLAGRPSPGVTVQKLGGLDPDSTVALVAGLGVTGNPEAVARFFSKLDYHPLVIEIVVGLVNNYRRAPGDFDAWSNDPRQGGSFRLSELEFVHRRAHVVAAALKNLDQGSARVLRYLSALSSAADWSLVQDLNPFLPAKPRRHPPDLSSLGPRPRLTWMPPGPERAAALAERDRWDAQARDLVEAADRAQADALSGWSASRATRLALVELENALRDLEDRGLLWWDRVTNRYDLHPVIRAAAHEGIDADGRLDVSNRIVDHFATWHPPAEVRTVEDLAPAITAFRALVDACDIEAALRGMGGHFFQLLDLGAFSTVVELLEPLGDVPGNWFRQCLIEAYAALGNMTEALAHHEKSVVEALAQRHAISVGIHISNIAHHMSEVGRFARTARALGLLEQLLKATGEDGGDRARISARRAAEALRLGDPDRAAALLAEARALPENPYDRNFASLLDHLDLRLRLRLGTLTFDDLARAEENVRSIYYRLDLLNLRFHLAKRAGKPEIALDAASEAVRLCRDAGCPHSMALVAWASAMLRRPEAAQVLDEARAIEERLEPWWREPGYVADSLVLLGRPDEARAYALDAYRLAWADGPGFHDVDEVAAAVARLEALGETVPDLEPGDAAIFGWEPAFNDFISSFTQFDLAFLRPYIRRAGVDASIAETWPRPAGDWAAWVSAIARTIVGVDGDESAVVATRLLSSLEERVGAVLAATLGEHGHAEFRRLDVLDFETIERLVREGLANPAWANRIGAALSRPGEEVTAALVSVIKQYWLAKHRSHYRRVVASVAAAMAAAIVAELRDPRPADETGAE</sequence>